<dbReference type="HOGENOM" id="CLU_2538060_0_0_9"/>
<protein>
    <submittedName>
        <fullName evidence="1">Uncharacterized protein</fullName>
    </submittedName>
</protein>
<dbReference type="KEGG" id="jeo:JMA_39820"/>
<dbReference type="AlphaFoldDB" id="A0A0B5ASX5"/>
<geneLocation type="plasmid" evidence="2"/>
<gene>
    <name evidence="1" type="ORF">JMA_39820</name>
</gene>
<evidence type="ECO:0000313" key="2">
    <source>
        <dbReference type="Proteomes" id="UP000031449"/>
    </source>
</evidence>
<accession>A0A0B5ASX5</accession>
<keyword evidence="2" id="KW-1185">Reference proteome</keyword>
<dbReference type="Proteomes" id="UP000031449">
    <property type="component" value="Plasmid unnamed"/>
</dbReference>
<reference evidence="1 2" key="1">
    <citation type="submission" date="2014-08" db="EMBL/GenBank/DDBJ databases">
        <title>Complete genome of a marine bacteria Jeotgalibacillus malaysiensis.</title>
        <authorList>
            <person name="Yaakop A.S."/>
            <person name="Chan K.-G."/>
            <person name="Goh K.M."/>
        </authorList>
    </citation>
    <scope>NUCLEOTIDE SEQUENCE [LARGE SCALE GENOMIC DNA]</scope>
    <source>
        <strain evidence="1 2">D5</strain>
        <plasmid evidence="2">Plasmid</plasmid>
    </source>
</reference>
<name>A0A0B5ASX5_9BACL</name>
<evidence type="ECO:0000313" key="1">
    <source>
        <dbReference type="EMBL" id="AJD93300.1"/>
    </source>
</evidence>
<keyword evidence="1" id="KW-0614">Plasmid</keyword>
<organism evidence="1 2">
    <name type="scientific">Jeotgalibacillus malaysiensis</name>
    <dbReference type="NCBI Taxonomy" id="1508404"/>
    <lineage>
        <taxon>Bacteria</taxon>
        <taxon>Bacillati</taxon>
        <taxon>Bacillota</taxon>
        <taxon>Bacilli</taxon>
        <taxon>Bacillales</taxon>
        <taxon>Caryophanaceae</taxon>
        <taxon>Jeotgalibacillus</taxon>
    </lineage>
</organism>
<dbReference type="EMBL" id="CP009417">
    <property type="protein sequence ID" value="AJD93300.1"/>
    <property type="molecule type" value="Genomic_DNA"/>
</dbReference>
<dbReference type="BioCyc" id="JESP1508404:G14D9-13266-MONOMER"/>
<sequence>MKHKSKDFQCPVGGLIIFAMYDEESKQLSLEEAKGYFYPSCGSVTAGHAFSEDFMAKNTLPFDSFEEALKHLKDLGCDVQFDC</sequence>
<proteinExistence type="predicted"/>